<dbReference type="AlphaFoldDB" id="A0A347WB35"/>
<protein>
    <submittedName>
        <fullName evidence="1">Uncharacterized protein</fullName>
    </submittedName>
</protein>
<keyword evidence="2" id="KW-1185">Reference proteome</keyword>
<evidence type="ECO:0000313" key="2">
    <source>
        <dbReference type="Proteomes" id="UP000264120"/>
    </source>
</evidence>
<dbReference type="Proteomes" id="UP000264120">
    <property type="component" value="Chromosome"/>
</dbReference>
<sequence length="35" mass="4292">MTPLRTPQQWTTQMRHLVRTCLTYPYAFIHLWEGD</sequence>
<name>A0A347WB35_9PROT</name>
<reference evidence="1 2" key="1">
    <citation type="submission" date="2017-08" db="EMBL/GenBank/DDBJ databases">
        <title>Complete genome sequence of Gluconacetobacter saccharivorans CV1 isolated from Fermented Vinegar.</title>
        <authorList>
            <person name="Kim S.-Y."/>
        </authorList>
    </citation>
    <scope>NUCLEOTIDE SEQUENCE [LARGE SCALE GENOMIC DNA]</scope>
    <source>
        <strain evidence="1 2">CV1</strain>
    </source>
</reference>
<organism evidence="1 2">
    <name type="scientific">Komagataeibacter saccharivorans</name>
    <dbReference type="NCBI Taxonomy" id="265959"/>
    <lineage>
        <taxon>Bacteria</taxon>
        <taxon>Pseudomonadati</taxon>
        <taxon>Pseudomonadota</taxon>
        <taxon>Alphaproteobacteria</taxon>
        <taxon>Acetobacterales</taxon>
        <taxon>Acetobacteraceae</taxon>
        <taxon>Komagataeibacter</taxon>
    </lineage>
</organism>
<proteinExistence type="predicted"/>
<dbReference type="EMBL" id="CP023036">
    <property type="protein sequence ID" value="AXY22078.1"/>
    <property type="molecule type" value="Genomic_DNA"/>
</dbReference>
<dbReference type="KEGG" id="ksc:CD178_01295"/>
<accession>A0A347WB35</accession>
<gene>
    <name evidence="1" type="ORF">CD178_01295</name>
</gene>
<evidence type="ECO:0000313" key="1">
    <source>
        <dbReference type="EMBL" id="AXY22078.1"/>
    </source>
</evidence>